<feature type="transmembrane region" description="Helical" evidence="2">
    <location>
        <begin position="194"/>
        <end position="216"/>
    </location>
</feature>
<keyword evidence="5" id="KW-1185">Reference proteome</keyword>
<dbReference type="AlphaFoldDB" id="S8E6A8"/>
<dbReference type="EMBL" id="KE504148">
    <property type="protein sequence ID" value="EPT00602.1"/>
    <property type="molecule type" value="Genomic_DNA"/>
</dbReference>
<feature type="transmembrane region" description="Helical" evidence="2">
    <location>
        <begin position="169"/>
        <end position="187"/>
    </location>
</feature>
<accession>S8E6A8</accession>
<dbReference type="HOGENOM" id="CLU_086415_0_0_1"/>
<name>S8E6A8_FOMSC</name>
<proteinExistence type="predicted"/>
<evidence type="ECO:0000313" key="4">
    <source>
        <dbReference type="EMBL" id="EPT00602.1"/>
    </source>
</evidence>
<reference evidence="4 5" key="1">
    <citation type="journal article" date="2012" name="Science">
        <title>The Paleozoic origin of enzymatic lignin decomposition reconstructed from 31 fungal genomes.</title>
        <authorList>
            <person name="Floudas D."/>
            <person name="Binder M."/>
            <person name="Riley R."/>
            <person name="Barry K."/>
            <person name="Blanchette R.A."/>
            <person name="Henrissat B."/>
            <person name="Martinez A.T."/>
            <person name="Otillar R."/>
            <person name="Spatafora J.W."/>
            <person name="Yadav J.S."/>
            <person name="Aerts A."/>
            <person name="Benoit I."/>
            <person name="Boyd A."/>
            <person name="Carlson A."/>
            <person name="Copeland A."/>
            <person name="Coutinho P.M."/>
            <person name="de Vries R.P."/>
            <person name="Ferreira P."/>
            <person name="Findley K."/>
            <person name="Foster B."/>
            <person name="Gaskell J."/>
            <person name="Glotzer D."/>
            <person name="Gorecki P."/>
            <person name="Heitman J."/>
            <person name="Hesse C."/>
            <person name="Hori C."/>
            <person name="Igarashi K."/>
            <person name="Jurgens J.A."/>
            <person name="Kallen N."/>
            <person name="Kersten P."/>
            <person name="Kohler A."/>
            <person name="Kuees U."/>
            <person name="Kumar T.K.A."/>
            <person name="Kuo A."/>
            <person name="LaButti K."/>
            <person name="Larrondo L.F."/>
            <person name="Lindquist E."/>
            <person name="Ling A."/>
            <person name="Lombard V."/>
            <person name="Lucas S."/>
            <person name="Lundell T."/>
            <person name="Martin R."/>
            <person name="McLaughlin D.J."/>
            <person name="Morgenstern I."/>
            <person name="Morin E."/>
            <person name="Murat C."/>
            <person name="Nagy L.G."/>
            <person name="Nolan M."/>
            <person name="Ohm R.A."/>
            <person name="Patyshakuliyeva A."/>
            <person name="Rokas A."/>
            <person name="Ruiz-Duenas F.J."/>
            <person name="Sabat G."/>
            <person name="Salamov A."/>
            <person name="Samejima M."/>
            <person name="Schmutz J."/>
            <person name="Slot J.C."/>
            <person name="St John F."/>
            <person name="Stenlid J."/>
            <person name="Sun H."/>
            <person name="Sun S."/>
            <person name="Syed K."/>
            <person name="Tsang A."/>
            <person name="Wiebenga A."/>
            <person name="Young D."/>
            <person name="Pisabarro A."/>
            <person name="Eastwood D.C."/>
            <person name="Martin F."/>
            <person name="Cullen D."/>
            <person name="Grigoriev I.V."/>
            <person name="Hibbett D.S."/>
        </authorList>
    </citation>
    <scope>NUCLEOTIDE SEQUENCE</scope>
    <source>
        <strain evidence="5">FP-58527</strain>
    </source>
</reference>
<feature type="domain" description="DUF6533" evidence="3">
    <location>
        <begin position="31"/>
        <end position="72"/>
    </location>
</feature>
<feature type="transmembrane region" description="Helical" evidence="2">
    <location>
        <begin position="131"/>
        <end position="149"/>
    </location>
</feature>
<feature type="transmembrane region" description="Helical" evidence="2">
    <location>
        <begin position="68"/>
        <end position="85"/>
    </location>
</feature>
<dbReference type="InterPro" id="IPR045340">
    <property type="entry name" value="DUF6533"/>
</dbReference>
<evidence type="ECO:0000256" key="1">
    <source>
        <dbReference type="SAM" id="MobiDB-lite"/>
    </source>
</evidence>
<keyword evidence="2" id="KW-0812">Transmembrane</keyword>
<dbReference type="InParanoid" id="S8E6A8"/>
<evidence type="ECO:0000313" key="5">
    <source>
        <dbReference type="Proteomes" id="UP000015241"/>
    </source>
</evidence>
<keyword evidence="2" id="KW-1133">Transmembrane helix</keyword>
<protein>
    <recommendedName>
        <fullName evidence="3">DUF6533 domain-containing protein</fullName>
    </recommendedName>
</protein>
<sequence>MTQVSLGHNTQGEVFAEIQTYVFFSNDMTWAATTVWCFDYLLTLDREIQYFWYSSWSLNKALFFGYRYPPLLYIIINIFAIPPWPSWQGYHIQSCAIVLYLQMALSIVSMISATLFAALRVFALFGRSRGLFALVFLTGFFNPAVLITYSKVRRSAGLAGYNTVLETLLRDASVCFSFLCIMNIVGMGTARKTVFIQIIQIWISILTSVLLSRLAMDLRETAVLQTTGTLGHEVTADTLDFAGVDRSLGRSSQDSEDPDTYEPHIVDDDSTPGHGDTYAAV</sequence>
<feature type="region of interest" description="Disordered" evidence="1">
    <location>
        <begin position="248"/>
        <end position="281"/>
    </location>
</feature>
<dbReference type="Proteomes" id="UP000015241">
    <property type="component" value="Unassembled WGS sequence"/>
</dbReference>
<dbReference type="OrthoDB" id="2638860at2759"/>
<feature type="transmembrane region" description="Helical" evidence="2">
    <location>
        <begin position="97"/>
        <end position="119"/>
    </location>
</feature>
<gene>
    <name evidence="4" type="ORF">FOMPIDRAFT_1049633</name>
</gene>
<dbReference type="Pfam" id="PF20151">
    <property type="entry name" value="DUF6533"/>
    <property type="match status" value="1"/>
</dbReference>
<evidence type="ECO:0000256" key="2">
    <source>
        <dbReference type="SAM" id="Phobius"/>
    </source>
</evidence>
<organism evidence="4 5">
    <name type="scientific">Fomitopsis schrenkii</name>
    <name type="common">Brown rot fungus</name>
    <dbReference type="NCBI Taxonomy" id="2126942"/>
    <lineage>
        <taxon>Eukaryota</taxon>
        <taxon>Fungi</taxon>
        <taxon>Dikarya</taxon>
        <taxon>Basidiomycota</taxon>
        <taxon>Agaricomycotina</taxon>
        <taxon>Agaricomycetes</taxon>
        <taxon>Polyporales</taxon>
        <taxon>Fomitopsis</taxon>
    </lineage>
</organism>
<evidence type="ECO:0000259" key="3">
    <source>
        <dbReference type="Pfam" id="PF20151"/>
    </source>
</evidence>
<keyword evidence="2" id="KW-0472">Membrane</keyword>